<dbReference type="Ensembl" id="ENSPKIT00000014010.1">
    <property type="protein sequence ID" value="ENSPKIP00000033126.1"/>
    <property type="gene ID" value="ENSPKIG00000012950.1"/>
</dbReference>
<reference evidence="2" key="2">
    <citation type="submission" date="2025-09" db="UniProtKB">
        <authorList>
            <consortium name="Ensembl"/>
        </authorList>
    </citation>
    <scope>IDENTIFICATION</scope>
</reference>
<sequence>SIQLQAPIWGKLIFPAFFSPTVRNHKARNAKSPRVAESPDEDFVFGLSVLSHILEYWSQFRFLRLVGVIVADPHSWGLAPPPHRAPPWAPGRTRGSSHDGTHTDRTTTLPGDTQAG</sequence>
<proteinExistence type="predicted"/>
<evidence type="ECO:0000256" key="1">
    <source>
        <dbReference type="SAM" id="MobiDB-lite"/>
    </source>
</evidence>
<name>A0A3B3SSP3_9TELE</name>
<evidence type="ECO:0000313" key="2">
    <source>
        <dbReference type="Ensembl" id="ENSPKIP00000033126.1"/>
    </source>
</evidence>
<reference evidence="2" key="1">
    <citation type="submission" date="2025-08" db="UniProtKB">
        <authorList>
            <consortium name="Ensembl"/>
        </authorList>
    </citation>
    <scope>IDENTIFICATION</scope>
</reference>
<feature type="compositionally biased region" description="Polar residues" evidence="1">
    <location>
        <begin position="106"/>
        <end position="116"/>
    </location>
</feature>
<dbReference type="Proteomes" id="UP000261540">
    <property type="component" value="Unplaced"/>
</dbReference>
<feature type="compositionally biased region" description="Basic and acidic residues" evidence="1">
    <location>
        <begin position="96"/>
        <end position="105"/>
    </location>
</feature>
<dbReference type="AlphaFoldDB" id="A0A3B3SSP3"/>
<organism evidence="2 3">
    <name type="scientific">Paramormyrops kingsleyae</name>
    <dbReference type="NCBI Taxonomy" id="1676925"/>
    <lineage>
        <taxon>Eukaryota</taxon>
        <taxon>Metazoa</taxon>
        <taxon>Chordata</taxon>
        <taxon>Craniata</taxon>
        <taxon>Vertebrata</taxon>
        <taxon>Euteleostomi</taxon>
        <taxon>Actinopterygii</taxon>
        <taxon>Neopterygii</taxon>
        <taxon>Teleostei</taxon>
        <taxon>Osteoglossocephala</taxon>
        <taxon>Osteoglossomorpha</taxon>
        <taxon>Osteoglossiformes</taxon>
        <taxon>Mormyridae</taxon>
        <taxon>Paramormyrops</taxon>
    </lineage>
</organism>
<protein>
    <submittedName>
        <fullName evidence="2">Uncharacterized protein</fullName>
    </submittedName>
</protein>
<keyword evidence="3" id="KW-1185">Reference proteome</keyword>
<evidence type="ECO:0000313" key="3">
    <source>
        <dbReference type="Proteomes" id="UP000261540"/>
    </source>
</evidence>
<feature type="region of interest" description="Disordered" evidence="1">
    <location>
        <begin position="79"/>
        <end position="116"/>
    </location>
</feature>
<accession>A0A3B3SSP3</accession>
<feature type="compositionally biased region" description="Pro residues" evidence="1">
    <location>
        <begin position="79"/>
        <end position="89"/>
    </location>
</feature>